<proteinExistence type="predicted"/>
<name>A0AAV3XMM1_9CYAN</name>
<dbReference type="Proteomes" id="UP001050975">
    <property type="component" value="Unassembled WGS sequence"/>
</dbReference>
<organism evidence="2 3">
    <name type="scientific">Microseira wollei NIES-4236</name>
    <dbReference type="NCBI Taxonomy" id="2530354"/>
    <lineage>
        <taxon>Bacteria</taxon>
        <taxon>Bacillati</taxon>
        <taxon>Cyanobacteriota</taxon>
        <taxon>Cyanophyceae</taxon>
        <taxon>Oscillatoriophycideae</taxon>
        <taxon>Aerosakkonematales</taxon>
        <taxon>Aerosakkonemataceae</taxon>
        <taxon>Microseira</taxon>
    </lineage>
</organism>
<evidence type="ECO:0000256" key="1">
    <source>
        <dbReference type="SAM" id="Coils"/>
    </source>
</evidence>
<comment type="caution">
    <text evidence="2">The sequence shown here is derived from an EMBL/GenBank/DDBJ whole genome shotgun (WGS) entry which is preliminary data.</text>
</comment>
<gene>
    <name evidence="2" type="ORF">MiSe_84030</name>
</gene>
<dbReference type="InterPro" id="IPR051404">
    <property type="entry name" value="TA_system_antitoxin"/>
</dbReference>
<keyword evidence="3" id="KW-1185">Reference proteome</keyword>
<evidence type="ECO:0000313" key="3">
    <source>
        <dbReference type="Proteomes" id="UP001050975"/>
    </source>
</evidence>
<dbReference type="AlphaFoldDB" id="A0AAV3XMM1"/>
<evidence type="ECO:0008006" key="4">
    <source>
        <dbReference type="Google" id="ProtNLM"/>
    </source>
</evidence>
<sequence length="234" mass="26831">MNANLLTTLGEPLTQLTYSILVEQETEVSYKATVWGLADCQASGETKESAIANLRHLLAQRLEKAEVVSQEIQLSKLTYAVMVEEKEGNYQATVWGLPEIQATGETKEAVLKSINQLLTARLEKVEFITDKIDLPAKSEHPWMKFAGKYKGDPLFDDMVAEIQAYRREIDAKMEAYDRQLQQLASENPWIKFSGMYKDNPLFNDMVAEVEAYRRELDAEMEEYYRQMDAVEENK</sequence>
<dbReference type="Gene3D" id="3.30.160.250">
    <property type="match status" value="2"/>
</dbReference>
<dbReference type="PANTHER" id="PTHR34504:SF2">
    <property type="entry name" value="UPF0150 PROTEIN SSL0259"/>
    <property type="match status" value="1"/>
</dbReference>
<accession>A0AAV3XMM1</accession>
<protein>
    <recommendedName>
        <fullName evidence="4">HicB-like antitoxin of toxin-antitoxin system domain-containing protein</fullName>
    </recommendedName>
</protein>
<evidence type="ECO:0000313" key="2">
    <source>
        <dbReference type="EMBL" id="GET43578.1"/>
    </source>
</evidence>
<feature type="coiled-coil region" evidence="1">
    <location>
        <begin position="162"/>
        <end position="233"/>
    </location>
</feature>
<dbReference type="RefSeq" id="WP_226592531.1">
    <property type="nucleotide sequence ID" value="NZ_BLAY01000234.1"/>
</dbReference>
<dbReference type="SUPFAM" id="SSF143100">
    <property type="entry name" value="TTHA1013/TTHA0281-like"/>
    <property type="match status" value="2"/>
</dbReference>
<keyword evidence="1" id="KW-0175">Coiled coil</keyword>
<dbReference type="InterPro" id="IPR035069">
    <property type="entry name" value="TTHA1013/TTHA0281-like"/>
</dbReference>
<dbReference type="EMBL" id="BLAY01000234">
    <property type="protein sequence ID" value="GET43578.1"/>
    <property type="molecule type" value="Genomic_DNA"/>
</dbReference>
<reference evidence="2" key="1">
    <citation type="submission" date="2019-10" db="EMBL/GenBank/DDBJ databases">
        <title>Draft genome sequece of Microseira wollei NIES-4236.</title>
        <authorList>
            <person name="Yamaguchi H."/>
            <person name="Suzuki S."/>
            <person name="Kawachi M."/>
        </authorList>
    </citation>
    <scope>NUCLEOTIDE SEQUENCE</scope>
    <source>
        <strain evidence="2">NIES-4236</strain>
    </source>
</reference>
<dbReference type="PANTHER" id="PTHR34504">
    <property type="entry name" value="ANTITOXIN HICB"/>
    <property type="match status" value="1"/>
</dbReference>